<keyword evidence="4" id="KW-1185">Reference proteome</keyword>
<dbReference type="GO" id="GO:0036503">
    <property type="term" value="P:ERAD pathway"/>
    <property type="evidence" value="ECO:0007669"/>
    <property type="project" value="TreeGrafter"/>
</dbReference>
<feature type="coiled-coil region" evidence="1">
    <location>
        <begin position="362"/>
        <end position="389"/>
    </location>
</feature>
<evidence type="ECO:0000313" key="3">
    <source>
        <dbReference type="EMBL" id="KAK4143557.1"/>
    </source>
</evidence>
<organism evidence="3 4">
    <name type="scientific">Dichotomopilus funicola</name>
    <dbReference type="NCBI Taxonomy" id="1934379"/>
    <lineage>
        <taxon>Eukaryota</taxon>
        <taxon>Fungi</taxon>
        <taxon>Dikarya</taxon>
        <taxon>Ascomycota</taxon>
        <taxon>Pezizomycotina</taxon>
        <taxon>Sordariomycetes</taxon>
        <taxon>Sordariomycetidae</taxon>
        <taxon>Sordariales</taxon>
        <taxon>Chaetomiaceae</taxon>
        <taxon>Dichotomopilus</taxon>
    </lineage>
</organism>
<dbReference type="SUPFAM" id="SSF46934">
    <property type="entry name" value="UBA-like"/>
    <property type="match status" value="1"/>
</dbReference>
<dbReference type="Gene3D" id="3.10.20.90">
    <property type="entry name" value="Phosphatidylinositol 3-kinase Catalytic Subunit, Chain A, domain 1"/>
    <property type="match status" value="1"/>
</dbReference>
<dbReference type="SMART" id="SM00594">
    <property type="entry name" value="UAS"/>
    <property type="match status" value="1"/>
</dbReference>
<dbReference type="GO" id="GO:0005783">
    <property type="term" value="C:endoplasmic reticulum"/>
    <property type="evidence" value="ECO:0007669"/>
    <property type="project" value="TreeGrafter"/>
</dbReference>
<keyword evidence="1" id="KW-0175">Coiled coil</keyword>
<accession>A0AAN6ZM57</accession>
<evidence type="ECO:0000256" key="1">
    <source>
        <dbReference type="SAM" id="Coils"/>
    </source>
</evidence>
<dbReference type="InterPro" id="IPR036249">
    <property type="entry name" value="Thioredoxin-like_sf"/>
</dbReference>
<reference evidence="3" key="1">
    <citation type="journal article" date="2023" name="Mol. Phylogenet. Evol.">
        <title>Genome-scale phylogeny and comparative genomics of the fungal order Sordariales.</title>
        <authorList>
            <person name="Hensen N."/>
            <person name="Bonometti L."/>
            <person name="Westerberg I."/>
            <person name="Brannstrom I.O."/>
            <person name="Guillou S."/>
            <person name="Cros-Aarteil S."/>
            <person name="Calhoun S."/>
            <person name="Haridas S."/>
            <person name="Kuo A."/>
            <person name="Mondo S."/>
            <person name="Pangilinan J."/>
            <person name="Riley R."/>
            <person name="LaButti K."/>
            <person name="Andreopoulos B."/>
            <person name="Lipzen A."/>
            <person name="Chen C."/>
            <person name="Yan M."/>
            <person name="Daum C."/>
            <person name="Ng V."/>
            <person name="Clum A."/>
            <person name="Steindorff A."/>
            <person name="Ohm R.A."/>
            <person name="Martin F."/>
            <person name="Silar P."/>
            <person name="Natvig D.O."/>
            <person name="Lalanne C."/>
            <person name="Gautier V."/>
            <person name="Ament-Velasquez S.L."/>
            <person name="Kruys A."/>
            <person name="Hutchinson M.I."/>
            <person name="Powell A.J."/>
            <person name="Barry K."/>
            <person name="Miller A.N."/>
            <person name="Grigoriev I.V."/>
            <person name="Debuchy R."/>
            <person name="Gladieux P."/>
            <person name="Hiltunen Thoren M."/>
            <person name="Johannesson H."/>
        </authorList>
    </citation>
    <scope>NUCLEOTIDE SEQUENCE</scope>
    <source>
        <strain evidence="3">CBS 141.50</strain>
    </source>
</reference>
<dbReference type="EMBL" id="MU853585">
    <property type="protein sequence ID" value="KAK4143557.1"/>
    <property type="molecule type" value="Genomic_DNA"/>
</dbReference>
<dbReference type="Gene3D" id="1.10.8.10">
    <property type="entry name" value="DNA helicase RuvA subunit, C-terminal domain"/>
    <property type="match status" value="1"/>
</dbReference>
<protein>
    <recommendedName>
        <fullName evidence="2">UAS domain-containing protein</fullName>
    </recommendedName>
</protein>
<sequence length="511" mass="56610">MAAQDGLDLGSLSASQQEALQQYTDVTGQEIGDAIPLLQRSQWNVQFAIAKFFDGEGPDVVAQAQAAHDSIPRATARHENLQEALIDDAFLPPTRRPQTEPAPRVVPQPSALYRTPLLISLLLAPFRVGYKLLAGVFRSILYFLTFLPQSLRPGFVASSLSKGLRQTNGRRVTLPKETAQRFRRDFEEEYGECSLPFFEDGHAQALDAAKKDLKFLLTVLLSPEHDDTESFVRETLLSPEVVSFINDPSNNVIVWGGNVLDSEAYQVAREYSCVKYPFSCVVCLTPKEGSTRMGIVKRLVGPMTPESYLAGIQGAITRYGPDLNGARSERAAQEMARNLRSQQDSAYERSLAVDRERARQKREAAAAAAAAEKRALEEAEAAAQLQEQRQRWREWRATTVLPEPDAGAEDVVRLAVNMPASSGAGRVIRRFTKDTTLEELYAFVECYDLLQDRPSGGSTSKPDGYEHKYGFRIASVMPRETFEPSISATVGEKMGRGGNLVVEDVLMDEEE</sequence>
<dbReference type="SUPFAM" id="SSF54236">
    <property type="entry name" value="Ubiquitin-like"/>
    <property type="match status" value="1"/>
</dbReference>
<dbReference type="Gene3D" id="3.40.30.10">
    <property type="entry name" value="Glutaredoxin"/>
    <property type="match status" value="1"/>
</dbReference>
<evidence type="ECO:0000313" key="4">
    <source>
        <dbReference type="Proteomes" id="UP001302676"/>
    </source>
</evidence>
<dbReference type="AlphaFoldDB" id="A0AAN6ZM57"/>
<dbReference type="Pfam" id="PF14555">
    <property type="entry name" value="UBA_4"/>
    <property type="match status" value="1"/>
</dbReference>
<dbReference type="GO" id="GO:0043130">
    <property type="term" value="F:ubiquitin binding"/>
    <property type="evidence" value="ECO:0007669"/>
    <property type="project" value="TreeGrafter"/>
</dbReference>
<evidence type="ECO:0000259" key="2">
    <source>
        <dbReference type="SMART" id="SM00594"/>
    </source>
</evidence>
<dbReference type="InterPro" id="IPR006577">
    <property type="entry name" value="UAS"/>
</dbReference>
<dbReference type="RefSeq" id="XP_062636928.1">
    <property type="nucleotide sequence ID" value="XM_062777284.1"/>
</dbReference>
<dbReference type="PANTHER" id="PTHR23322:SF1">
    <property type="entry name" value="FAS-ASSOCIATED FACTOR 2"/>
    <property type="match status" value="1"/>
</dbReference>
<dbReference type="PANTHER" id="PTHR23322">
    <property type="entry name" value="FAS-ASSOCIATED PROTEIN"/>
    <property type="match status" value="1"/>
</dbReference>
<feature type="domain" description="UAS" evidence="2">
    <location>
        <begin position="181"/>
        <end position="313"/>
    </location>
</feature>
<dbReference type="InterPro" id="IPR029071">
    <property type="entry name" value="Ubiquitin-like_domsf"/>
</dbReference>
<proteinExistence type="predicted"/>
<dbReference type="InterPro" id="IPR050730">
    <property type="entry name" value="UBX_domain-protein"/>
</dbReference>
<name>A0AAN6ZM57_9PEZI</name>
<dbReference type="InterPro" id="IPR009060">
    <property type="entry name" value="UBA-like_sf"/>
</dbReference>
<dbReference type="SUPFAM" id="SSF52833">
    <property type="entry name" value="Thioredoxin-like"/>
    <property type="match status" value="1"/>
</dbReference>
<reference evidence="3" key="2">
    <citation type="submission" date="2023-05" db="EMBL/GenBank/DDBJ databases">
        <authorList>
            <consortium name="Lawrence Berkeley National Laboratory"/>
            <person name="Steindorff A."/>
            <person name="Hensen N."/>
            <person name="Bonometti L."/>
            <person name="Westerberg I."/>
            <person name="Brannstrom I.O."/>
            <person name="Guillou S."/>
            <person name="Cros-Aarteil S."/>
            <person name="Calhoun S."/>
            <person name="Haridas S."/>
            <person name="Kuo A."/>
            <person name="Mondo S."/>
            <person name="Pangilinan J."/>
            <person name="Riley R."/>
            <person name="Labutti K."/>
            <person name="Andreopoulos B."/>
            <person name="Lipzen A."/>
            <person name="Chen C."/>
            <person name="Yanf M."/>
            <person name="Daum C."/>
            <person name="Ng V."/>
            <person name="Clum A."/>
            <person name="Ohm R."/>
            <person name="Martin F."/>
            <person name="Silar P."/>
            <person name="Natvig D."/>
            <person name="Lalanne C."/>
            <person name="Gautier V."/>
            <person name="Ament-Velasquez S.L."/>
            <person name="Kruys A."/>
            <person name="Hutchinson M.I."/>
            <person name="Powell A.J."/>
            <person name="Barry K."/>
            <person name="Miller A.N."/>
            <person name="Grigoriev I.V."/>
            <person name="Debuchy R."/>
            <person name="Gladieux P."/>
            <person name="Thoren M.H."/>
            <person name="Johannesson H."/>
        </authorList>
    </citation>
    <scope>NUCLEOTIDE SEQUENCE</scope>
    <source>
        <strain evidence="3">CBS 141.50</strain>
    </source>
</reference>
<dbReference type="Proteomes" id="UP001302676">
    <property type="component" value="Unassembled WGS sequence"/>
</dbReference>
<dbReference type="GeneID" id="87813897"/>
<gene>
    <name evidence="3" type="ORF">C8A04DRAFT_12278</name>
</gene>
<comment type="caution">
    <text evidence="3">The sequence shown here is derived from an EMBL/GenBank/DDBJ whole genome shotgun (WGS) entry which is preliminary data.</text>
</comment>